<feature type="transmembrane region" description="Helical" evidence="8">
    <location>
        <begin position="151"/>
        <end position="174"/>
    </location>
</feature>
<sequence length="271" mass="29736">MEKSTLIGIILGLVAVVVGMILKGANPLFLVEVPAAYIIIFVGTAASLFIGFPMSEIAKFPKLMKIIFKQQNLLPKKEVIRLFMEWATITRREGLLALESKVDDIEDQFLKNGMRMIIDGNDQDFVKDVLLEEINAMEERHRAGALIFSQAGMYAPTLGVLGAVIGLIAALSNLSNIELLAHSISAAFVATLLGIFSGYVLWHPISNKLKRISAKEVELKMMMVEGLLSIQSGVSTIAIEQKLSVFLSPTERYAEEPKEEVEAGEEKAQTA</sequence>
<feature type="domain" description="MotA/TolQ/ExbB proton channel" evidence="9">
    <location>
        <begin position="103"/>
        <end position="218"/>
    </location>
</feature>
<keyword evidence="7 8" id="KW-0472">Membrane</keyword>
<keyword evidence="11" id="KW-1185">Reference proteome</keyword>
<evidence type="ECO:0000256" key="7">
    <source>
        <dbReference type="ARBA" id="ARBA00023136"/>
    </source>
</evidence>
<keyword evidence="3" id="KW-0813">Transport</keyword>
<dbReference type="Proteomes" id="UP001310386">
    <property type="component" value="Unassembled WGS sequence"/>
</dbReference>
<evidence type="ECO:0000256" key="2">
    <source>
        <dbReference type="ARBA" id="ARBA00008038"/>
    </source>
</evidence>
<organism evidence="10 11">
    <name type="scientific">Ferviditalea candida</name>
    <dbReference type="NCBI Taxonomy" id="3108399"/>
    <lineage>
        <taxon>Bacteria</taxon>
        <taxon>Bacillati</taxon>
        <taxon>Bacillota</taxon>
        <taxon>Bacilli</taxon>
        <taxon>Bacillales</taxon>
        <taxon>Paenibacillaceae</taxon>
        <taxon>Ferviditalea</taxon>
    </lineage>
</organism>
<reference evidence="10" key="1">
    <citation type="submission" date="2023-12" db="EMBL/GenBank/DDBJ databases">
        <title>Fervidustalea candida gen. nov., sp. nov., a novel member of the family Paenibacillaceae isolated from a geothermal area.</title>
        <authorList>
            <person name="Li W.-J."/>
            <person name="Jiao J.-Y."/>
            <person name="Chen Y."/>
        </authorList>
    </citation>
    <scope>NUCLEOTIDE SEQUENCE</scope>
    <source>
        <strain evidence="10">SYSU GA230002</strain>
    </source>
</reference>
<dbReference type="PROSITE" id="PS01307">
    <property type="entry name" value="MOTA"/>
    <property type="match status" value="1"/>
</dbReference>
<keyword evidence="4" id="KW-1003">Cell membrane</keyword>
<feature type="transmembrane region" description="Helical" evidence="8">
    <location>
        <begin position="7"/>
        <end position="29"/>
    </location>
</feature>
<dbReference type="EMBL" id="JAYJLD010000011">
    <property type="protein sequence ID" value="MEB3101889.1"/>
    <property type="molecule type" value="Genomic_DNA"/>
</dbReference>
<keyword evidence="6 8" id="KW-1133">Transmembrane helix</keyword>
<keyword evidence="10" id="KW-0966">Cell projection</keyword>
<evidence type="ECO:0000256" key="4">
    <source>
        <dbReference type="ARBA" id="ARBA00022475"/>
    </source>
</evidence>
<keyword evidence="10" id="KW-0969">Cilium</keyword>
<keyword evidence="10" id="KW-0282">Flagellum</keyword>
<evidence type="ECO:0000259" key="9">
    <source>
        <dbReference type="Pfam" id="PF01618"/>
    </source>
</evidence>
<proteinExistence type="inferred from homology"/>
<evidence type="ECO:0000256" key="1">
    <source>
        <dbReference type="ARBA" id="ARBA00004651"/>
    </source>
</evidence>
<comment type="caution">
    <text evidence="10">The sequence shown here is derived from an EMBL/GenBank/DDBJ whole genome shotgun (WGS) entry which is preliminary data.</text>
</comment>
<gene>
    <name evidence="10" type="primary">motA</name>
    <name evidence="10" type="ORF">VF724_09455</name>
</gene>
<name>A0ABU5ZHA4_9BACL</name>
<evidence type="ECO:0000256" key="6">
    <source>
        <dbReference type="ARBA" id="ARBA00022989"/>
    </source>
</evidence>
<comment type="similarity">
    <text evidence="2">Belongs to the MotA family.</text>
</comment>
<evidence type="ECO:0000313" key="11">
    <source>
        <dbReference type="Proteomes" id="UP001310386"/>
    </source>
</evidence>
<protein>
    <submittedName>
        <fullName evidence="10">Flagellar motor stator protein MotA</fullName>
    </submittedName>
</protein>
<accession>A0ABU5ZHA4</accession>
<dbReference type="InterPro" id="IPR002898">
    <property type="entry name" value="MotA_ExbB_proton_chnl"/>
</dbReference>
<dbReference type="RefSeq" id="WP_371754011.1">
    <property type="nucleotide sequence ID" value="NZ_JAYJLD010000011.1"/>
</dbReference>
<evidence type="ECO:0000313" key="10">
    <source>
        <dbReference type="EMBL" id="MEB3101889.1"/>
    </source>
</evidence>
<dbReference type="PANTHER" id="PTHR30433">
    <property type="entry name" value="CHEMOTAXIS PROTEIN MOTA"/>
    <property type="match status" value="1"/>
</dbReference>
<evidence type="ECO:0000256" key="5">
    <source>
        <dbReference type="ARBA" id="ARBA00022692"/>
    </source>
</evidence>
<feature type="transmembrane region" description="Helical" evidence="8">
    <location>
        <begin position="180"/>
        <end position="202"/>
    </location>
</feature>
<dbReference type="Pfam" id="PF01618">
    <property type="entry name" value="MotA_ExbB"/>
    <property type="match status" value="1"/>
</dbReference>
<evidence type="ECO:0000256" key="8">
    <source>
        <dbReference type="SAM" id="Phobius"/>
    </source>
</evidence>
<dbReference type="NCBIfam" id="NF005997">
    <property type="entry name" value="PRK08124.1"/>
    <property type="match status" value="1"/>
</dbReference>
<keyword evidence="5 8" id="KW-0812">Transmembrane</keyword>
<comment type="subcellular location">
    <subcellularLocation>
        <location evidence="1">Cell membrane</location>
        <topology evidence="1">Multi-pass membrane protein</topology>
    </subcellularLocation>
</comment>
<dbReference type="InterPro" id="IPR047055">
    <property type="entry name" value="MotA-like"/>
</dbReference>
<feature type="transmembrane region" description="Helical" evidence="8">
    <location>
        <begin position="35"/>
        <end position="55"/>
    </location>
</feature>
<dbReference type="PANTHER" id="PTHR30433:SF3">
    <property type="entry name" value="MOTILITY PROTEIN A"/>
    <property type="match status" value="1"/>
</dbReference>
<dbReference type="InterPro" id="IPR000540">
    <property type="entry name" value="Flag_MotA_CS"/>
</dbReference>
<evidence type="ECO:0000256" key="3">
    <source>
        <dbReference type="ARBA" id="ARBA00022448"/>
    </source>
</evidence>